<accession>A0ABS9XLJ0</accession>
<dbReference type="Gene3D" id="2.30.38.10">
    <property type="entry name" value="Luciferase, Domain 3"/>
    <property type="match status" value="1"/>
</dbReference>
<evidence type="ECO:0000313" key="5">
    <source>
        <dbReference type="Proteomes" id="UP001165270"/>
    </source>
</evidence>
<dbReference type="EMBL" id="JALDAX010000009">
    <property type="protein sequence ID" value="MCI3242929.1"/>
    <property type="molecule type" value="Genomic_DNA"/>
</dbReference>
<dbReference type="Gene3D" id="3.40.50.980">
    <property type="match status" value="2"/>
</dbReference>
<dbReference type="RefSeq" id="WP_242711310.1">
    <property type="nucleotide sequence ID" value="NZ_JALDAX010000009.1"/>
</dbReference>
<gene>
    <name evidence="4" type="ORF">MQN93_24700</name>
</gene>
<dbReference type="InterPro" id="IPR016291">
    <property type="entry name" value="Isochorismatase"/>
</dbReference>
<dbReference type="PRINTS" id="PR01398">
    <property type="entry name" value="ISCHRISMTASE"/>
</dbReference>
<dbReference type="Gene3D" id="3.40.50.850">
    <property type="entry name" value="Isochorismatase-like"/>
    <property type="match status" value="1"/>
</dbReference>
<sequence length="616" mass="65867">MGSDASRHTLDDLLRERVERHPSRVALVDPAGARRAWTFGELDERVRRCAARLSERGVGRGDRVVVRLAGSPDLFAQVFALVRLGAVPVVVPPGVRESVTRAVRGFTAEGEPSGPDGLALLQLAGDGVGVPRLVPLDHPGLLRSVRDRTAALGADEETVHLVVEPEVTVGARGLLEWLAVLCAGGRLVLRHCSDPDVAFGVVAAERVTHTSLPPELAVRWTQAAAITAYDLSSLRTLVVGGGAFHERVARRVRPALGCTLTQVFGTVEGLVSWTRPDDGFEARMTTQGRPASADDELRVVDEEGREVPVGVSGHVLTRGPATVRGYWRSPEHDTCFFTADGFHRTGAHGHVTDTGHVVVERGPHAPARPAASVRAVRPIPAPRSRPTRPQPSEGHTEMTPPMFPYVMPTPAMLPSDRTGWSLDPARAALLVLNLQNRFVRAVEQQAAPVTELLANARRLVAGARRVGVPVIHSVPAGERRADSGGPMPYARPDGPWAGAEAESFAAQVEPRAGDTVLTARKYSAFARTRLDGRLRELERDQVVILGLYARAGVLMTAGDAWAQDIEAFVVADAVADLSPGGHEFALEWVADTCGSVTATDRVMTAFGADHSTAEAV</sequence>
<proteinExistence type="predicted"/>
<dbReference type="InterPro" id="IPR000873">
    <property type="entry name" value="AMP-dep_synth/lig_dom"/>
</dbReference>
<dbReference type="InterPro" id="IPR036380">
    <property type="entry name" value="Isochorismatase-like_sf"/>
</dbReference>
<keyword evidence="5" id="KW-1185">Reference proteome</keyword>
<dbReference type="PANTHER" id="PTHR43767:SF1">
    <property type="entry name" value="NONRIBOSOMAL PEPTIDE SYNTHASE PES1 (EUROFUNG)-RELATED"/>
    <property type="match status" value="1"/>
</dbReference>
<organism evidence="4 5">
    <name type="scientific">Streptomyces spinosisporus</name>
    <dbReference type="NCBI Taxonomy" id="2927582"/>
    <lineage>
        <taxon>Bacteria</taxon>
        <taxon>Bacillati</taxon>
        <taxon>Actinomycetota</taxon>
        <taxon>Actinomycetes</taxon>
        <taxon>Kitasatosporales</taxon>
        <taxon>Streptomycetaceae</taxon>
        <taxon>Streptomyces</taxon>
    </lineage>
</organism>
<feature type="region of interest" description="Disordered" evidence="1">
    <location>
        <begin position="379"/>
        <end position="400"/>
    </location>
</feature>
<dbReference type="Proteomes" id="UP001165270">
    <property type="component" value="Unassembled WGS sequence"/>
</dbReference>
<dbReference type="InterPro" id="IPR050237">
    <property type="entry name" value="ATP-dep_AMP-bd_enzyme"/>
</dbReference>
<dbReference type="PANTHER" id="PTHR43767">
    <property type="entry name" value="LONG-CHAIN-FATTY-ACID--COA LIGASE"/>
    <property type="match status" value="1"/>
</dbReference>
<evidence type="ECO:0000256" key="1">
    <source>
        <dbReference type="SAM" id="MobiDB-lite"/>
    </source>
</evidence>
<feature type="domain" description="AMP-dependent synthetase/ligase" evidence="2">
    <location>
        <begin position="112"/>
        <end position="327"/>
    </location>
</feature>
<dbReference type="SUPFAM" id="SSF56801">
    <property type="entry name" value="Acetyl-CoA synthetase-like"/>
    <property type="match status" value="1"/>
</dbReference>
<dbReference type="Pfam" id="PF00857">
    <property type="entry name" value="Isochorismatase"/>
    <property type="match status" value="1"/>
</dbReference>
<feature type="domain" description="AMP-dependent synthetase/ligase" evidence="2">
    <location>
        <begin position="14"/>
        <end position="97"/>
    </location>
</feature>
<evidence type="ECO:0000259" key="3">
    <source>
        <dbReference type="Pfam" id="PF00857"/>
    </source>
</evidence>
<comment type="caution">
    <text evidence="4">The sequence shown here is derived from an EMBL/GenBank/DDBJ whole genome shotgun (WGS) entry which is preliminary data.</text>
</comment>
<evidence type="ECO:0000259" key="2">
    <source>
        <dbReference type="Pfam" id="PF00501"/>
    </source>
</evidence>
<dbReference type="Pfam" id="PF00501">
    <property type="entry name" value="AMP-binding"/>
    <property type="match status" value="2"/>
</dbReference>
<dbReference type="SUPFAM" id="SSF52499">
    <property type="entry name" value="Isochorismatase-like hydrolases"/>
    <property type="match status" value="1"/>
</dbReference>
<protein>
    <submittedName>
        <fullName evidence="4">Isochorismatase family protein</fullName>
    </submittedName>
</protein>
<reference evidence="4" key="1">
    <citation type="submission" date="2022-03" db="EMBL/GenBank/DDBJ databases">
        <title>Streptomyces 7R015 and 7R016 isolated from Barleria lupulina in Thailand.</title>
        <authorList>
            <person name="Kanchanasin P."/>
            <person name="Phongsopitanun W."/>
            <person name="Tanasupawat S."/>
        </authorList>
    </citation>
    <scope>NUCLEOTIDE SEQUENCE</scope>
    <source>
        <strain evidence="4">7R016</strain>
    </source>
</reference>
<dbReference type="InterPro" id="IPR000868">
    <property type="entry name" value="Isochorismatase-like_dom"/>
</dbReference>
<name>A0ABS9XLJ0_9ACTN</name>
<evidence type="ECO:0000313" key="4">
    <source>
        <dbReference type="EMBL" id="MCI3242929.1"/>
    </source>
</evidence>
<feature type="domain" description="Isochorismatase-like" evidence="3">
    <location>
        <begin position="427"/>
        <end position="600"/>
    </location>
</feature>